<feature type="transmembrane region" description="Helical" evidence="2">
    <location>
        <begin position="248"/>
        <end position="271"/>
    </location>
</feature>
<proteinExistence type="predicted"/>
<evidence type="ECO:0000313" key="4">
    <source>
        <dbReference type="Proteomes" id="UP001501666"/>
    </source>
</evidence>
<evidence type="ECO:0000313" key="3">
    <source>
        <dbReference type="EMBL" id="GAA2679164.1"/>
    </source>
</evidence>
<feature type="transmembrane region" description="Helical" evidence="2">
    <location>
        <begin position="60"/>
        <end position="82"/>
    </location>
</feature>
<keyword evidence="2" id="KW-0472">Membrane</keyword>
<feature type="compositionally biased region" description="Basic and acidic residues" evidence="1">
    <location>
        <begin position="321"/>
        <end position="340"/>
    </location>
</feature>
<feature type="region of interest" description="Disordered" evidence="1">
    <location>
        <begin position="316"/>
        <end position="340"/>
    </location>
</feature>
<dbReference type="Proteomes" id="UP001501666">
    <property type="component" value="Unassembled WGS sequence"/>
</dbReference>
<reference evidence="4" key="1">
    <citation type="journal article" date="2019" name="Int. J. Syst. Evol. Microbiol.">
        <title>The Global Catalogue of Microorganisms (GCM) 10K type strain sequencing project: providing services to taxonomists for standard genome sequencing and annotation.</title>
        <authorList>
            <consortium name="The Broad Institute Genomics Platform"/>
            <consortium name="The Broad Institute Genome Sequencing Center for Infectious Disease"/>
            <person name="Wu L."/>
            <person name="Ma J."/>
        </authorList>
    </citation>
    <scope>NUCLEOTIDE SEQUENCE [LARGE SCALE GENOMIC DNA]</scope>
    <source>
        <strain evidence="4">JCM 6835</strain>
    </source>
</reference>
<protein>
    <submittedName>
        <fullName evidence="3">Uncharacterized protein</fullName>
    </submittedName>
</protein>
<comment type="caution">
    <text evidence="3">The sequence shown here is derived from an EMBL/GenBank/DDBJ whole genome shotgun (WGS) entry which is preliminary data.</text>
</comment>
<evidence type="ECO:0000256" key="1">
    <source>
        <dbReference type="SAM" id="MobiDB-lite"/>
    </source>
</evidence>
<feature type="transmembrane region" description="Helical" evidence="2">
    <location>
        <begin position="94"/>
        <end position="115"/>
    </location>
</feature>
<accession>A0ABP6EYB2</accession>
<feature type="transmembrane region" description="Helical" evidence="2">
    <location>
        <begin position="291"/>
        <end position="309"/>
    </location>
</feature>
<organism evidence="3 4">
    <name type="scientific">Nonomuraea recticatena</name>
    <dbReference type="NCBI Taxonomy" id="46178"/>
    <lineage>
        <taxon>Bacteria</taxon>
        <taxon>Bacillati</taxon>
        <taxon>Actinomycetota</taxon>
        <taxon>Actinomycetes</taxon>
        <taxon>Streptosporangiales</taxon>
        <taxon>Streptosporangiaceae</taxon>
        <taxon>Nonomuraea</taxon>
    </lineage>
</organism>
<keyword evidence="2" id="KW-1133">Transmembrane helix</keyword>
<gene>
    <name evidence="3" type="ORF">GCM10010412_062700</name>
</gene>
<feature type="transmembrane region" description="Helical" evidence="2">
    <location>
        <begin position="135"/>
        <end position="160"/>
    </location>
</feature>
<keyword evidence="4" id="KW-1185">Reference proteome</keyword>
<dbReference type="EMBL" id="BAAATE010000020">
    <property type="protein sequence ID" value="GAA2679164.1"/>
    <property type="molecule type" value="Genomic_DNA"/>
</dbReference>
<sequence>MRERRRGPGRFGSMDVPRAGIGRITAAVVAMAAILPYLTIKILWLTGDMVGVTAPSLMNSATIVGLNAMTFGMDLVGLLLALAFTMRWGMRLPAWLVLLPIWVGIGLLSQILVSLPVTLLLEGPGAFGEEFLAAWVYLAVYGGFSLQGLGLIVAFVLYARDRWPWIFVSGGRRTAVPFQHVVGRGSLLVTMVVGGAKLYWALGGTAGLDPAVVAAKTTAGGVALAFSGAVAIGAALAYLHLLRGHAPWAVALSWLGSGSLFGWGLYKMIVIVTAGPLRANVPMVATDLVDLFSLLTGLVMGLAGAFLLIEKSGGGVQAAKDPLEGPQREGDRETADSGHR</sequence>
<keyword evidence="2" id="KW-0812">Transmembrane</keyword>
<feature type="transmembrane region" description="Helical" evidence="2">
    <location>
        <begin position="21"/>
        <end position="40"/>
    </location>
</feature>
<feature type="transmembrane region" description="Helical" evidence="2">
    <location>
        <begin position="222"/>
        <end position="241"/>
    </location>
</feature>
<feature type="transmembrane region" description="Helical" evidence="2">
    <location>
        <begin position="181"/>
        <end position="202"/>
    </location>
</feature>
<name>A0ABP6EYB2_9ACTN</name>
<evidence type="ECO:0000256" key="2">
    <source>
        <dbReference type="SAM" id="Phobius"/>
    </source>
</evidence>